<dbReference type="GO" id="GO:0005634">
    <property type="term" value="C:nucleus"/>
    <property type="evidence" value="ECO:0007669"/>
    <property type="project" value="UniProtKB-SubCell"/>
</dbReference>
<dbReference type="SMART" id="SM00066">
    <property type="entry name" value="GAL4"/>
    <property type="match status" value="1"/>
</dbReference>
<evidence type="ECO:0000256" key="1">
    <source>
        <dbReference type="ARBA" id="ARBA00004123"/>
    </source>
</evidence>
<dbReference type="PROSITE" id="PS50048">
    <property type="entry name" value="ZN2_CY6_FUNGAL_2"/>
    <property type="match status" value="1"/>
</dbReference>
<name>A0A0D2E9L4_9EURO</name>
<evidence type="ECO:0000256" key="5">
    <source>
        <dbReference type="ARBA" id="ARBA00023242"/>
    </source>
</evidence>
<keyword evidence="8" id="KW-1185">Reference proteome</keyword>
<dbReference type="GO" id="GO:0008270">
    <property type="term" value="F:zinc ion binding"/>
    <property type="evidence" value="ECO:0007669"/>
    <property type="project" value="InterPro"/>
</dbReference>
<dbReference type="PANTHER" id="PTHR37534:SF2">
    <property type="entry name" value="N-ACETYLTRANSFERASE DOMAIN-CONTAINING PROTEIN"/>
    <property type="match status" value="1"/>
</dbReference>
<dbReference type="AlphaFoldDB" id="A0A0D2E9L4"/>
<dbReference type="GO" id="GO:0000976">
    <property type="term" value="F:transcription cis-regulatory region binding"/>
    <property type="evidence" value="ECO:0007669"/>
    <property type="project" value="TreeGrafter"/>
</dbReference>
<dbReference type="GeneID" id="25331991"/>
<dbReference type="InterPro" id="IPR036864">
    <property type="entry name" value="Zn2-C6_fun-type_DNA-bd_sf"/>
</dbReference>
<evidence type="ECO:0000313" key="8">
    <source>
        <dbReference type="Proteomes" id="UP000054342"/>
    </source>
</evidence>
<dbReference type="Gene3D" id="4.10.240.10">
    <property type="entry name" value="Zn(2)-C6 fungal-type DNA-binding domain"/>
    <property type="match status" value="1"/>
</dbReference>
<evidence type="ECO:0000256" key="3">
    <source>
        <dbReference type="ARBA" id="ARBA00023125"/>
    </source>
</evidence>
<dbReference type="Pfam" id="PF11951">
    <property type="entry name" value="Fungal_trans_2"/>
    <property type="match status" value="1"/>
</dbReference>
<evidence type="ECO:0000256" key="4">
    <source>
        <dbReference type="ARBA" id="ARBA00023163"/>
    </source>
</evidence>
<protein>
    <recommendedName>
        <fullName evidence="6">Zn(2)-C6 fungal-type domain-containing protein</fullName>
    </recommendedName>
</protein>
<evidence type="ECO:0000256" key="2">
    <source>
        <dbReference type="ARBA" id="ARBA00023015"/>
    </source>
</evidence>
<keyword evidence="2" id="KW-0805">Transcription regulation</keyword>
<dbReference type="OrthoDB" id="4525710at2759"/>
<organism evidence="7 8">
    <name type="scientific">Exophiala xenobiotica</name>
    <dbReference type="NCBI Taxonomy" id="348802"/>
    <lineage>
        <taxon>Eukaryota</taxon>
        <taxon>Fungi</taxon>
        <taxon>Dikarya</taxon>
        <taxon>Ascomycota</taxon>
        <taxon>Pezizomycotina</taxon>
        <taxon>Eurotiomycetes</taxon>
        <taxon>Chaetothyriomycetidae</taxon>
        <taxon>Chaetothyriales</taxon>
        <taxon>Herpotrichiellaceae</taxon>
        <taxon>Exophiala</taxon>
    </lineage>
</organism>
<dbReference type="CDD" id="cd00067">
    <property type="entry name" value="GAL4"/>
    <property type="match status" value="1"/>
</dbReference>
<dbReference type="RefSeq" id="XP_013311934.1">
    <property type="nucleotide sequence ID" value="XM_013456480.1"/>
</dbReference>
<dbReference type="GO" id="GO:0045944">
    <property type="term" value="P:positive regulation of transcription by RNA polymerase II"/>
    <property type="evidence" value="ECO:0007669"/>
    <property type="project" value="TreeGrafter"/>
</dbReference>
<keyword evidence="5" id="KW-0539">Nucleus</keyword>
<dbReference type="SUPFAM" id="SSF57701">
    <property type="entry name" value="Zn2/Cys6 DNA-binding domain"/>
    <property type="match status" value="1"/>
</dbReference>
<comment type="subcellular location">
    <subcellularLocation>
        <location evidence="1">Nucleus</location>
    </subcellularLocation>
</comment>
<accession>A0A0D2E9L4</accession>
<dbReference type="PROSITE" id="PS00463">
    <property type="entry name" value="ZN2_CY6_FUNGAL_1"/>
    <property type="match status" value="1"/>
</dbReference>
<feature type="domain" description="Zn(2)-C6 fungal-type" evidence="6">
    <location>
        <begin position="19"/>
        <end position="47"/>
    </location>
</feature>
<proteinExistence type="predicted"/>
<dbReference type="InterPro" id="IPR021858">
    <property type="entry name" value="Fun_TF"/>
</dbReference>
<dbReference type="HOGENOM" id="CLU_008719_1_2_1"/>
<gene>
    <name evidence="7" type="ORF">PV05_10083</name>
</gene>
<dbReference type="Proteomes" id="UP000054342">
    <property type="component" value="Unassembled WGS sequence"/>
</dbReference>
<dbReference type="Pfam" id="PF00172">
    <property type="entry name" value="Zn_clus"/>
    <property type="match status" value="1"/>
</dbReference>
<evidence type="ECO:0000313" key="7">
    <source>
        <dbReference type="EMBL" id="KIW51350.1"/>
    </source>
</evidence>
<dbReference type="STRING" id="348802.A0A0D2E9L4"/>
<sequence>MESEDSRDTEQRSTRIRAGCESCRQRHLKCDERQPSCLQCELLKVNCEREEKYRFRHLTWFGSDDECPDECEFEFPTEQRWLSVPPSVIFVDDHAHFDLTGIDVDDNGRLNVVDLDVPSRSGETEAPAQDDDYNVSDLFDASPAALYNTTLFLTTAEEASLFRHFLEKLGPWFDMNDNEKTFTRELVRKAHVSPILLKAVLALSSRHLATIANFDSSKAERYSEECVQEMIVCLANRVESMNDDLFAATIILRTKEEMDAYPHGMDLQAHLLGIKAFTHSDWLESSTSSLRECTYWSALRQEINFALVQHRPLDINLRVNFIRNTTFDLTNEHDWSNYCTLNLANIIMFCFGSPERSTSEYRALYDESVRVSDTLPSTYHPFYYAKPGATDTSTIPQIWLASEAAVFSLQYLFISKILLLCFDPTVPIVGYARRLAAEKIDRLSLKYLRSMGGIALSHHTFGPAMILASLGISLCGDRVADMAERNKLLEILTQTQVEHAIPTTSTRHGLLRAWNLIPQGDSTTNVVSPDLHSIHQHERLRLFQ</sequence>
<dbReference type="GO" id="GO:0000981">
    <property type="term" value="F:DNA-binding transcription factor activity, RNA polymerase II-specific"/>
    <property type="evidence" value="ECO:0007669"/>
    <property type="project" value="InterPro"/>
</dbReference>
<dbReference type="EMBL" id="KN847322">
    <property type="protein sequence ID" value="KIW51350.1"/>
    <property type="molecule type" value="Genomic_DNA"/>
</dbReference>
<evidence type="ECO:0000259" key="6">
    <source>
        <dbReference type="PROSITE" id="PS50048"/>
    </source>
</evidence>
<reference evidence="7 8" key="1">
    <citation type="submission" date="2015-01" db="EMBL/GenBank/DDBJ databases">
        <title>The Genome Sequence of Exophiala xenobiotica CBS118157.</title>
        <authorList>
            <consortium name="The Broad Institute Genomics Platform"/>
            <person name="Cuomo C."/>
            <person name="de Hoog S."/>
            <person name="Gorbushina A."/>
            <person name="Stielow B."/>
            <person name="Teixiera M."/>
            <person name="Abouelleil A."/>
            <person name="Chapman S.B."/>
            <person name="Priest M."/>
            <person name="Young S.K."/>
            <person name="Wortman J."/>
            <person name="Nusbaum C."/>
            <person name="Birren B."/>
        </authorList>
    </citation>
    <scope>NUCLEOTIDE SEQUENCE [LARGE SCALE GENOMIC DNA]</scope>
    <source>
        <strain evidence="7 8">CBS 118157</strain>
    </source>
</reference>
<dbReference type="PANTHER" id="PTHR37534">
    <property type="entry name" value="TRANSCRIPTIONAL ACTIVATOR PROTEIN UGA3"/>
    <property type="match status" value="1"/>
</dbReference>
<keyword evidence="3" id="KW-0238">DNA-binding</keyword>
<keyword evidence="4" id="KW-0804">Transcription</keyword>
<dbReference type="InterPro" id="IPR001138">
    <property type="entry name" value="Zn2Cys6_DnaBD"/>
</dbReference>